<proteinExistence type="predicted"/>
<organism evidence="1 2">
    <name type="scientific">Paraburkholderia fungorum</name>
    <dbReference type="NCBI Taxonomy" id="134537"/>
    <lineage>
        <taxon>Bacteria</taxon>
        <taxon>Pseudomonadati</taxon>
        <taxon>Pseudomonadota</taxon>
        <taxon>Betaproteobacteria</taxon>
        <taxon>Burkholderiales</taxon>
        <taxon>Burkholderiaceae</taxon>
        <taxon>Paraburkholderia</taxon>
    </lineage>
</organism>
<dbReference type="AlphaFoldDB" id="A0A1H1HHD6"/>
<dbReference type="EMBL" id="FNKP01000002">
    <property type="protein sequence ID" value="SDR24516.1"/>
    <property type="molecule type" value="Genomic_DNA"/>
</dbReference>
<reference evidence="2" key="1">
    <citation type="submission" date="2016-10" db="EMBL/GenBank/DDBJ databases">
        <authorList>
            <person name="Varghese N."/>
        </authorList>
    </citation>
    <scope>NUCLEOTIDE SEQUENCE [LARGE SCALE GENOMIC DNA]</scope>
    <source>
        <strain evidence="2">GAS106B</strain>
    </source>
</reference>
<protein>
    <submittedName>
        <fullName evidence="1">Uncharacterized protein</fullName>
    </submittedName>
</protein>
<evidence type="ECO:0000313" key="2">
    <source>
        <dbReference type="Proteomes" id="UP000183487"/>
    </source>
</evidence>
<sequence length="82" mass="9359">MVEDYETAKGIEIELNGTVFRGRYRVMNGTVIVYFDNEIKFASHDMNRPDVVARWLLTDLARRVESNGVQSKKRRATGGVLP</sequence>
<dbReference type="Proteomes" id="UP000183487">
    <property type="component" value="Unassembled WGS sequence"/>
</dbReference>
<dbReference type="OrthoDB" id="9102133at2"/>
<evidence type="ECO:0000313" key="1">
    <source>
        <dbReference type="EMBL" id="SDR24516.1"/>
    </source>
</evidence>
<gene>
    <name evidence="1" type="ORF">SAMN05443245_3880</name>
</gene>
<keyword evidence="2" id="KW-1185">Reference proteome</keyword>
<name>A0A1H1HHD6_9BURK</name>
<accession>A0A1H1HHD6</accession>
<dbReference type="RefSeq" id="WP_074767677.1">
    <property type="nucleotide sequence ID" value="NZ_FNKP01000002.1"/>
</dbReference>